<dbReference type="AlphaFoldDB" id="A0A932MNB4"/>
<evidence type="ECO:0000256" key="4">
    <source>
        <dbReference type="ARBA" id="ARBA00022692"/>
    </source>
</evidence>
<keyword evidence="4 7" id="KW-0812">Transmembrane</keyword>
<feature type="transmembrane region" description="Helical" evidence="7">
    <location>
        <begin position="110"/>
        <end position="131"/>
    </location>
</feature>
<reference evidence="8" key="1">
    <citation type="submission" date="2020-07" db="EMBL/GenBank/DDBJ databases">
        <title>Huge and variable diversity of episymbiotic CPR bacteria and DPANN archaea in groundwater ecosystems.</title>
        <authorList>
            <person name="He C.Y."/>
            <person name="Keren R."/>
            <person name="Whittaker M."/>
            <person name="Farag I.F."/>
            <person name="Doudna J."/>
            <person name="Cate J.H.D."/>
            <person name="Banfield J.F."/>
        </authorList>
    </citation>
    <scope>NUCLEOTIDE SEQUENCE</scope>
    <source>
        <strain evidence="8">NC_groundwater_763_Ag_S-0.2um_68_21</strain>
    </source>
</reference>
<evidence type="ECO:0000256" key="6">
    <source>
        <dbReference type="ARBA" id="ARBA00023136"/>
    </source>
</evidence>
<evidence type="ECO:0000256" key="1">
    <source>
        <dbReference type="ARBA" id="ARBA00004651"/>
    </source>
</evidence>
<dbReference type="Pfam" id="PF07681">
    <property type="entry name" value="DoxX"/>
    <property type="match status" value="1"/>
</dbReference>
<dbReference type="EMBL" id="JACPUR010000017">
    <property type="protein sequence ID" value="MBI3127407.1"/>
    <property type="molecule type" value="Genomic_DNA"/>
</dbReference>
<dbReference type="InterPro" id="IPR051907">
    <property type="entry name" value="DoxX-like_oxidoreductase"/>
</dbReference>
<organism evidence="8 9">
    <name type="scientific">Tectimicrobiota bacterium</name>
    <dbReference type="NCBI Taxonomy" id="2528274"/>
    <lineage>
        <taxon>Bacteria</taxon>
        <taxon>Pseudomonadati</taxon>
        <taxon>Nitrospinota/Tectimicrobiota group</taxon>
        <taxon>Candidatus Tectimicrobiota</taxon>
    </lineage>
</organism>
<feature type="transmembrane region" description="Helical" evidence="7">
    <location>
        <begin position="70"/>
        <end position="98"/>
    </location>
</feature>
<dbReference type="InterPro" id="IPR032808">
    <property type="entry name" value="DoxX"/>
</dbReference>
<accession>A0A932MNB4</accession>
<dbReference type="Proteomes" id="UP000782312">
    <property type="component" value="Unassembled WGS sequence"/>
</dbReference>
<feature type="transmembrane region" description="Helical" evidence="7">
    <location>
        <begin position="39"/>
        <end position="63"/>
    </location>
</feature>
<evidence type="ECO:0000256" key="5">
    <source>
        <dbReference type="ARBA" id="ARBA00022989"/>
    </source>
</evidence>
<protein>
    <submittedName>
        <fullName evidence="8">DoxX family protein</fullName>
    </submittedName>
</protein>
<comment type="similarity">
    <text evidence="2">Belongs to the DoxX family.</text>
</comment>
<evidence type="ECO:0000256" key="7">
    <source>
        <dbReference type="SAM" id="Phobius"/>
    </source>
</evidence>
<evidence type="ECO:0000313" key="9">
    <source>
        <dbReference type="Proteomes" id="UP000782312"/>
    </source>
</evidence>
<name>A0A932MNB4_UNCTE</name>
<gene>
    <name evidence="8" type="ORF">HYZ11_07365</name>
</gene>
<dbReference type="PANTHER" id="PTHR33452:SF1">
    <property type="entry name" value="INNER MEMBRANE PROTEIN YPHA-RELATED"/>
    <property type="match status" value="1"/>
</dbReference>
<sequence length="151" mass="15091">MRNATDRIAQSLHPYALAASRIVLGSVFLYHGWGKVMNFAATIGFFSQVGILLPGPSAAAAALAEVAGGLALILGIGVSFAALPLAFTVAMAILFVHLGAGFAAPNGYEFPLVLLAAVLAQGTAGAGAYALGGLLEARGRGGAGALRRQAA</sequence>
<keyword evidence="5 7" id="KW-1133">Transmembrane helix</keyword>
<keyword evidence="3" id="KW-1003">Cell membrane</keyword>
<feature type="transmembrane region" description="Helical" evidence="7">
    <location>
        <begin position="12"/>
        <end position="33"/>
    </location>
</feature>
<evidence type="ECO:0000256" key="2">
    <source>
        <dbReference type="ARBA" id="ARBA00006679"/>
    </source>
</evidence>
<comment type="subcellular location">
    <subcellularLocation>
        <location evidence="1">Cell membrane</location>
        <topology evidence="1">Multi-pass membrane protein</topology>
    </subcellularLocation>
</comment>
<dbReference type="PANTHER" id="PTHR33452">
    <property type="entry name" value="OXIDOREDUCTASE CATD-RELATED"/>
    <property type="match status" value="1"/>
</dbReference>
<dbReference type="GO" id="GO:0005886">
    <property type="term" value="C:plasma membrane"/>
    <property type="evidence" value="ECO:0007669"/>
    <property type="project" value="UniProtKB-SubCell"/>
</dbReference>
<keyword evidence="6 7" id="KW-0472">Membrane</keyword>
<evidence type="ECO:0000256" key="3">
    <source>
        <dbReference type="ARBA" id="ARBA00022475"/>
    </source>
</evidence>
<proteinExistence type="inferred from homology"/>
<comment type="caution">
    <text evidence="8">The sequence shown here is derived from an EMBL/GenBank/DDBJ whole genome shotgun (WGS) entry which is preliminary data.</text>
</comment>
<evidence type="ECO:0000313" key="8">
    <source>
        <dbReference type="EMBL" id="MBI3127407.1"/>
    </source>
</evidence>